<dbReference type="Proteomes" id="UP001243009">
    <property type="component" value="Unassembled WGS sequence"/>
</dbReference>
<reference evidence="1 2" key="1">
    <citation type="submission" date="2023-08" db="EMBL/GenBank/DDBJ databases">
        <title>The draft genome sequence of Paracraurococcus sp. LOR1-02.</title>
        <authorList>
            <person name="Kingkaew E."/>
            <person name="Tanasupawat S."/>
        </authorList>
    </citation>
    <scope>NUCLEOTIDE SEQUENCE [LARGE SCALE GENOMIC DNA]</scope>
    <source>
        <strain evidence="1 2">LOR1-02</strain>
    </source>
</reference>
<protein>
    <submittedName>
        <fullName evidence="1">Uncharacterized protein</fullName>
    </submittedName>
</protein>
<organism evidence="1 2">
    <name type="scientific">Paracraurococcus lichenis</name>
    <dbReference type="NCBI Taxonomy" id="3064888"/>
    <lineage>
        <taxon>Bacteria</taxon>
        <taxon>Pseudomonadati</taxon>
        <taxon>Pseudomonadota</taxon>
        <taxon>Alphaproteobacteria</taxon>
        <taxon>Acetobacterales</taxon>
        <taxon>Roseomonadaceae</taxon>
        <taxon>Paracraurococcus</taxon>
    </lineage>
</organism>
<proteinExistence type="predicted"/>
<evidence type="ECO:0000313" key="2">
    <source>
        <dbReference type="Proteomes" id="UP001243009"/>
    </source>
</evidence>
<evidence type="ECO:0000313" key="1">
    <source>
        <dbReference type="EMBL" id="MDO9714034.1"/>
    </source>
</evidence>
<sequence length="68" mass="7831">MAAPSFVFTITRVAEMLGEDEEWLHELAEQLEPEDGCLWVYDTGDRETLAFTQRGVESLKELTEDQRP</sequence>
<accession>A0ABT9ECX0</accession>
<name>A0ABT9ECX0_9PROT</name>
<gene>
    <name evidence="1" type="ORF">Q7A36_37380</name>
</gene>
<keyword evidence="2" id="KW-1185">Reference proteome</keyword>
<dbReference type="RefSeq" id="WP_305108877.1">
    <property type="nucleotide sequence ID" value="NZ_JAUTWS010000153.1"/>
</dbReference>
<comment type="caution">
    <text evidence="1">The sequence shown here is derived from an EMBL/GenBank/DDBJ whole genome shotgun (WGS) entry which is preliminary data.</text>
</comment>
<dbReference type="EMBL" id="JAUTWS010000153">
    <property type="protein sequence ID" value="MDO9714034.1"/>
    <property type="molecule type" value="Genomic_DNA"/>
</dbReference>